<dbReference type="PANTHER" id="PTHR11803">
    <property type="entry name" value="2-IMINOBUTANOATE/2-IMINOPROPANOATE DEAMINASE RIDA"/>
    <property type="match status" value="1"/>
</dbReference>
<dbReference type="CDD" id="cd00448">
    <property type="entry name" value="YjgF_YER057c_UK114_family"/>
    <property type="match status" value="1"/>
</dbReference>
<dbReference type="SUPFAM" id="SSF55298">
    <property type="entry name" value="YjgF-like"/>
    <property type="match status" value="1"/>
</dbReference>
<sequence>MKIENHTPDNLFTPIGPYSHFSKAGNFIQISGTPGVNPHTGEMAGSDAYSQAKQILLNFQTMLDSIGLDLNHILHIHVFLKNVDDFAEMNRAYSELFCNHLPARTVICVADLPKKGALMTMNATAVEPS</sequence>
<evidence type="ECO:0000313" key="2">
    <source>
        <dbReference type="Proteomes" id="UP000005336"/>
    </source>
</evidence>
<name>G4CRU5_9NEIS</name>
<gene>
    <name evidence="1" type="ORF">HMPREF9370_1805</name>
</gene>
<dbReference type="OrthoDB" id="9808943at2"/>
<evidence type="ECO:0000313" key="1">
    <source>
        <dbReference type="EMBL" id="EGZ45076.1"/>
    </source>
</evidence>
<dbReference type="InterPro" id="IPR006175">
    <property type="entry name" value="YjgF/YER057c/UK114"/>
</dbReference>
<comment type="caution">
    <text evidence="1">The sequence shown here is derived from an EMBL/GenBank/DDBJ whole genome shotgun (WGS) entry which is preliminary data.</text>
</comment>
<dbReference type="STRING" id="1030841.HMPREF9370_1805"/>
<dbReference type="EMBL" id="AGAZ01000062">
    <property type="protein sequence ID" value="EGZ45076.1"/>
    <property type="molecule type" value="Genomic_DNA"/>
</dbReference>
<proteinExistence type="predicted"/>
<dbReference type="Gene3D" id="3.30.1330.40">
    <property type="entry name" value="RutC-like"/>
    <property type="match status" value="1"/>
</dbReference>
<dbReference type="Proteomes" id="UP000005336">
    <property type="component" value="Unassembled WGS sequence"/>
</dbReference>
<dbReference type="GO" id="GO:0019239">
    <property type="term" value="F:deaminase activity"/>
    <property type="evidence" value="ECO:0007669"/>
    <property type="project" value="TreeGrafter"/>
</dbReference>
<dbReference type="InterPro" id="IPR035959">
    <property type="entry name" value="RutC-like_sf"/>
</dbReference>
<dbReference type="PANTHER" id="PTHR11803:SF39">
    <property type="entry name" value="2-IMINOBUTANOATE_2-IMINOPROPANOATE DEAMINASE"/>
    <property type="match status" value="1"/>
</dbReference>
<dbReference type="Pfam" id="PF01042">
    <property type="entry name" value="Ribonuc_L-PSP"/>
    <property type="match status" value="1"/>
</dbReference>
<protein>
    <submittedName>
        <fullName evidence="1">Endoribonuclease L-PSP family protein</fullName>
    </submittedName>
</protein>
<dbReference type="PATRIC" id="fig|1030841.3.peg.1795"/>
<accession>G4CRU5</accession>
<keyword evidence="2" id="KW-1185">Reference proteome</keyword>
<dbReference type="HOGENOM" id="CLU_100715_7_1_4"/>
<reference evidence="1 2" key="1">
    <citation type="submission" date="2011-06" db="EMBL/GenBank/DDBJ databases">
        <authorList>
            <person name="Muzny D."/>
            <person name="Qin X."/>
            <person name="Deng J."/>
            <person name="Jiang H."/>
            <person name="Liu Y."/>
            <person name="Qu J."/>
            <person name="Song X.-Z."/>
            <person name="Zhang L."/>
            <person name="Thornton R."/>
            <person name="Coyle M."/>
            <person name="Francisco L."/>
            <person name="Jackson L."/>
            <person name="Javaid M."/>
            <person name="Korchina V."/>
            <person name="Kovar C."/>
            <person name="Mata R."/>
            <person name="Mathew T."/>
            <person name="Ngo R."/>
            <person name="Nguyen L."/>
            <person name="Nguyen N."/>
            <person name="Okwuonu G."/>
            <person name="Ongeri F."/>
            <person name="Pham C."/>
            <person name="Simmons D."/>
            <person name="Wilczek-Boney K."/>
            <person name="Hale W."/>
            <person name="Jakkamsetti A."/>
            <person name="Pham P."/>
            <person name="Ruth R."/>
            <person name="San Lucas F."/>
            <person name="Warren J."/>
            <person name="Zhang J."/>
            <person name="Zhao Z."/>
            <person name="Zhou C."/>
            <person name="Zhu D."/>
            <person name="Lee S."/>
            <person name="Bess C."/>
            <person name="Blankenburg K."/>
            <person name="Forbes L."/>
            <person name="Fu Q."/>
            <person name="Gubbala S."/>
            <person name="Hirani K."/>
            <person name="Jayaseelan J.C."/>
            <person name="Lara F."/>
            <person name="Munidasa M."/>
            <person name="Palculict T."/>
            <person name="Patil S."/>
            <person name="Pu L.-L."/>
            <person name="Saada N."/>
            <person name="Tang L."/>
            <person name="Weissenberger G."/>
            <person name="Zhu Y."/>
            <person name="Hemphill L."/>
            <person name="Shang Y."/>
            <person name="Youmans B."/>
            <person name="Ayvaz T."/>
            <person name="Ross M."/>
            <person name="Santibanez J."/>
            <person name="Aqrawi P."/>
            <person name="Gross S."/>
            <person name="Joshi V."/>
            <person name="Fowler G."/>
            <person name="Nazareth L."/>
            <person name="Reid J."/>
            <person name="Worley K."/>
            <person name="Petrosino J."/>
            <person name="Highlander S."/>
            <person name="Gibbs R."/>
        </authorList>
    </citation>
    <scope>NUCLEOTIDE SEQUENCE [LARGE SCALE GENOMIC DNA]</scope>
    <source>
        <strain evidence="1 2">9715</strain>
    </source>
</reference>
<dbReference type="GO" id="GO:0005829">
    <property type="term" value="C:cytosol"/>
    <property type="evidence" value="ECO:0007669"/>
    <property type="project" value="TreeGrafter"/>
</dbReference>
<dbReference type="AlphaFoldDB" id="G4CRU5"/>
<dbReference type="RefSeq" id="WP_009116946.1">
    <property type="nucleotide sequence ID" value="NZ_JH165159.1"/>
</dbReference>
<organism evidence="1 2">
    <name type="scientific">Neisseria wadsworthii 9715</name>
    <dbReference type="NCBI Taxonomy" id="1030841"/>
    <lineage>
        <taxon>Bacteria</taxon>
        <taxon>Pseudomonadati</taxon>
        <taxon>Pseudomonadota</taxon>
        <taxon>Betaproteobacteria</taxon>
        <taxon>Neisseriales</taxon>
        <taxon>Neisseriaceae</taxon>
        <taxon>Neisseria</taxon>
    </lineage>
</organism>